<evidence type="ECO:0000256" key="1">
    <source>
        <dbReference type="ARBA" id="ARBA00010169"/>
    </source>
</evidence>
<sequence>MQQFAHIVLFITTANAEEAHRIADLLLNEKKAACVNIVPRVDSLFWWQGKLDSAQESLLIV</sequence>
<dbReference type="EMBL" id="BARV01043730">
    <property type="protein sequence ID" value="GAI65738.1"/>
    <property type="molecule type" value="Genomic_DNA"/>
</dbReference>
<gene>
    <name evidence="2" type="ORF">S06H3_65120</name>
</gene>
<dbReference type="GO" id="GO:0005507">
    <property type="term" value="F:copper ion binding"/>
    <property type="evidence" value="ECO:0007669"/>
    <property type="project" value="TreeGrafter"/>
</dbReference>
<dbReference type="SUPFAM" id="SSF54913">
    <property type="entry name" value="GlnB-like"/>
    <property type="match status" value="1"/>
</dbReference>
<dbReference type="InterPro" id="IPR011322">
    <property type="entry name" value="N-reg_PII-like_a/b"/>
</dbReference>
<reference evidence="2" key="1">
    <citation type="journal article" date="2014" name="Front. Microbiol.">
        <title>High frequency of phylogenetically diverse reductive dehalogenase-homologous genes in deep subseafloor sedimentary metagenomes.</title>
        <authorList>
            <person name="Kawai M."/>
            <person name="Futagami T."/>
            <person name="Toyoda A."/>
            <person name="Takaki Y."/>
            <person name="Nishi S."/>
            <person name="Hori S."/>
            <person name="Arai W."/>
            <person name="Tsubouchi T."/>
            <person name="Morono Y."/>
            <person name="Uchiyama I."/>
            <person name="Ito T."/>
            <person name="Fujiyama A."/>
            <person name="Inagaki F."/>
            <person name="Takami H."/>
        </authorList>
    </citation>
    <scope>NUCLEOTIDE SEQUENCE</scope>
    <source>
        <strain evidence="2">Expedition CK06-06</strain>
    </source>
</reference>
<name>X1QBX1_9ZZZZ</name>
<evidence type="ECO:0008006" key="3">
    <source>
        <dbReference type="Google" id="ProtNLM"/>
    </source>
</evidence>
<dbReference type="InterPro" id="IPR004323">
    <property type="entry name" value="Ion_tolerance_CutA"/>
</dbReference>
<organism evidence="2">
    <name type="scientific">marine sediment metagenome</name>
    <dbReference type="NCBI Taxonomy" id="412755"/>
    <lineage>
        <taxon>unclassified sequences</taxon>
        <taxon>metagenomes</taxon>
        <taxon>ecological metagenomes</taxon>
    </lineage>
</organism>
<dbReference type="Pfam" id="PF03091">
    <property type="entry name" value="CutA1"/>
    <property type="match status" value="1"/>
</dbReference>
<dbReference type="InterPro" id="IPR015867">
    <property type="entry name" value="N-reg_PII/ATP_PRibTrfase_C"/>
</dbReference>
<protein>
    <recommendedName>
        <fullName evidence="3">Divalent-cation tolerance protein CutA</fullName>
    </recommendedName>
</protein>
<comment type="similarity">
    <text evidence="1">Belongs to the CutA family.</text>
</comment>
<feature type="non-terminal residue" evidence="2">
    <location>
        <position position="61"/>
    </location>
</feature>
<proteinExistence type="inferred from homology"/>
<dbReference type="PANTHER" id="PTHR23419:SF8">
    <property type="entry name" value="FI09726P"/>
    <property type="match status" value="1"/>
</dbReference>
<evidence type="ECO:0000313" key="2">
    <source>
        <dbReference type="EMBL" id="GAI65738.1"/>
    </source>
</evidence>
<dbReference type="AlphaFoldDB" id="X1QBX1"/>
<dbReference type="PANTHER" id="PTHR23419">
    <property type="entry name" value="DIVALENT CATION TOLERANCE CUTA-RELATED"/>
    <property type="match status" value="1"/>
</dbReference>
<dbReference type="Gene3D" id="3.30.70.120">
    <property type="match status" value="1"/>
</dbReference>
<dbReference type="GO" id="GO:0010038">
    <property type="term" value="P:response to metal ion"/>
    <property type="evidence" value="ECO:0007669"/>
    <property type="project" value="InterPro"/>
</dbReference>
<comment type="caution">
    <text evidence="2">The sequence shown here is derived from an EMBL/GenBank/DDBJ whole genome shotgun (WGS) entry which is preliminary data.</text>
</comment>
<accession>X1QBX1</accession>